<dbReference type="Proteomes" id="UP000002219">
    <property type="component" value="Chromosome 1"/>
</dbReference>
<protein>
    <submittedName>
        <fullName evidence="1">Uncharacterized protein</fullName>
    </submittedName>
</protein>
<sequence length="107" mass="12235">MPPPAYLSVQGVLLALVNTHERVFTREQEETKRLQLCLDAQERTQKRADRAYFGTVDRHTSPFCPIRRMVPRTGRTVAPDHTRSEPMRYRPELFEGCLVGAGPSLEP</sequence>
<evidence type="ECO:0000313" key="1">
    <source>
        <dbReference type="EMBL" id="ADH66764.1"/>
    </source>
</evidence>
<gene>
    <name evidence="1" type="ordered locus">Ndas_1332</name>
</gene>
<keyword evidence="2" id="KW-1185">Reference proteome</keyword>
<dbReference type="HOGENOM" id="CLU_2207272_0_0_11"/>
<organism evidence="1 2">
    <name type="scientific">Nocardiopsis dassonvillei (strain ATCC 23218 / DSM 43111 / CIP 107115 / JCM 7437 / KCTC 9190 / NBRC 14626 / NCTC 10488 / NRRL B-5397 / IMRU 509)</name>
    <name type="common">Actinomadura dassonvillei</name>
    <dbReference type="NCBI Taxonomy" id="446468"/>
    <lineage>
        <taxon>Bacteria</taxon>
        <taxon>Bacillati</taxon>
        <taxon>Actinomycetota</taxon>
        <taxon>Actinomycetes</taxon>
        <taxon>Streptosporangiales</taxon>
        <taxon>Nocardiopsidaceae</taxon>
        <taxon>Nocardiopsis</taxon>
    </lineage>
</organism>
<evidence type="ECO:0000313" key="2">
    <source>
        <dbReference type="Proteomes" id="UP000002219"/>
    </source>
</evidence>
<dbReference type="KEGG" id="nda:Ndas_1332"/>
<proteinExistence type="predicted"/>
<dbReference type="AlphaFoldDB" id="D7B2R6"/>
<accession>D7B2R6</accession>
<dbReference type="EMBL" id="CP002040">
    <property type="protein sequence ID" value="ADH66764.1"/>
    <property type="molecule type" value="Genomic_DNA"/>
</dbReference>
<reference evidence="1 2" key="1">
    <citation type="journal article" date="2010" name="Stand. Genomic Sci.">
        <title>Complete genome sequence of Nocardiopsis dassonvillei type strain (IMRU 509).</title>
        <authorList>
            <person name="Sun H."/>
            <person name="Lapidus A."/>
            <person name="Nolan M."/>
            <person name="Lucas S."/>
            <person name="Del Rio T.G."/>
            <person name="Tice H."/>
            <person name="Cheng J.F."/>
            <person name="Tapia R."/>
            <person name="Han C."/>
            <person name="Goodwin L."/>
            <person name="Pitluck S."/>
            <person name="Pagani I."/>
            <person name="Ivanova N."/>
            <person name="Mavromatis K."/>
            <person name="Mikhailova N."/>
            <person name="Pati A."/>
            <person name="Chen A."/>
            <person name="Palaniappan K."/>
            <person name="Land M."/>
            <person name="Hauser L."/>
            <person name="Chang Y.J."/>
            <person name="Jeffries C.D."/>
            <person name="Djao O.D."/>
            <person name="Rohde M."/>
            <person name="Sikorski J."/>
            <person name="Goker M."/>
            <person name="Woyke T."/>
            <person name="Bristow J."/>
            <person name="Eisen J.A."/>
            <person name="Markowitz V."/>
            <person name="Hugenholtz P."/>
            <person name="Kyrpides N.C."/>
            <person name="Klenk H.P."/>
        </authorList>
    </citation>
    <scope>NUCLEOTIDE SEQUENCE [LARGE SCALE GENOMIC DNA]</scope>
    <source>
        <strain evidence="2">ATCC 23218 / DSM 43111 / CIP 107115 / JCM 7437 / KCTC 9190 / NBRC 14626 / NCTC 10488 / NRRL B-5397 / IMRU 509</strain>
    </source>
</reference>
<name>D7B2R6_NOCDD</name>